<dbReference type="AlphaFoldDB" id="A0AAV7MGN7"/>
<accession>A0AAV7MGN7</accession>
<dbReference type="PANTHER" id="PTHR11505">
    <property type="entry name" value="L1 TRANSPOSABLE ELEMENT-RELATED"/>
    <property type="match status" value="1"/>
</dbReference>
<reference evidence="1" key="1">
    <citation type="journal article" date="2022" name="bioRxiv">
        <title>Sequencing and chromosome-scale assembly of the giantPleurodeles waltlgenome.</title>
        <authorList>
            <person name="Brown T."/>
            <person name="Elewa A."/>
            <person name="Iarovenko S."/>
            <person name="Subramanian E."/>
            <person name="Araus A.J."/>
            <person name="Petzold A."/>
            <person name="Susuki M."/>
            <person name="Suzuki K.-i.T."/>
            <person name="Hayashi T."/>
            <person name="Toyoda A."/>
            <person name="Oliveira C."/>
            <person name="Osipova E."/>
            <person name="Leigh N.D."/>
            <person name="Simon A."/>
            <person name="Yun M.H."/>
        </authorList>
    </citation>
    <scope>NUCLEOTIDE SEQUENCE</scope>
    <source>
        <strain evidence="1">20211129_DDA</strain>
        <tissue evidence="1">Liver</tissue>
    </source>
</reference>
<dbReference type="EMBL" id="JANPWB010000014">
    <property type="protein sequence ID" value="KAJ1101689.1"/>
    <property type="molecule type" value="Genomic_DNA"/>
</dbReference>
<evidence type="ECO:0000313" key="1">
    <source>
        <dbReference type="EMBL" id="KAJ1101689.1"/>
    </source>
</evidence>
<protein>
    <recommendedName>
        <fullName evidence="3">Reverse transcriptase RNase H-like domain-containing protein</fullName>
    </recommendedName>
</protein>
<keyword evidence="2" id="KW-1185">Reference proteome</keyword>
<dbReference type="InterPro" id="IPR004244">
    <property type="entry name" value="Transposase_22"/>
</dbReference>
<name>A0AAV7MGN7_PLEWA</name>
<evidence type="ECO:0000313" key="2">
    <source>
        <dbReference type="Proteomes" id="UP001066276"/>
    </source>
</evidence>
<comment type="caution">
    <text evidence="1">The sequence shown here is derived from an EMBL/GenBank/DDBJ whole genome shotgun (WGS) entry which is preliminary data.</text>
</comment>
<organism evidence="1 2">
    <name type="scientific">Pleurodeles waltl</name>
    <name type="common">Iberian ribbed newt</name>
    <dbReference type="NCBI Taxonomy" id="8319"/>
    <lineage>
        <taxon>Eukaryota</taxon>
        <taxon>Metazoa</taxon>
        <taxon>Chordata</taxon>
        <taxon>Craniata</taxon>
        <taxon>Vertebrata</taxon>
        <taxon>Euteleostomi</taxon>
        <taxon>Amphibia</taxon>
        <taxon>Batrachia</taxon>
        <taxon>Caudata</taxon>
        <taxon>Salamandroidea</taxon>
        <taxon>Salamandridae</taxon>
        <taxon>Pleurodelinae</taxon>
        <taxon>Pleurodeles</taxon>
    </lineage>
</organism>
<sequence length="163" mass="18534">MDRHGKWLDKLERRISEVEDGQSTMSSGQAKMGKELVALQTEVDDLEARSLRNNLCIVDVAESTAIDNMEGNIECLLIQLLERDTFSSLFAIESAHHSLAGKRQLQDLRLEYRMLYPARLRVMVDCKLFLFTDHKNLAQFLKRRMAGGRGCKTVDTLSQNGCD</sequence>
<evidence type="ECO:0008006" key="3">
    <source>
        <dbReference type="Google" id="ProtNLM"/>
    </source>
</evidence>
<proteinExistence type="predicted"/>
<dbReference type="Gene3D" id="3.30.250.20">
    <property type="entry name" value="L1 transposable element, C-terminal domain"/>
    <property type="match status" value="1"/>
</dbReference>
<dbReference type="InterPro" id="IPR042566">
    <property type="entry name" value="L1_C"/>
</dbReference>
<dbReference type="Proteomes" id="UP001066276">
    <property type="component" value="Chromosome 10"/>
</dbReference>
<gene>
    <name evidence="1" type="ORF">NDU88_006754</name>
</gene>